<evidence type="ECO:0000256" key="1">
    <source>
        <dbReference type="SAM" id="SignalP"/>
    </source>
</evidence>
<keyword evidence="3" id="KW-1185">Reference proteome</keyword>
<dbReference type="OrthoDB" id="9804182at2"/>
<feature type="chain" id="PRO_5022895217" description="VCBS repeat-containing protein" evidence="1">
    <location>
        <begin position="18"/>
        <end position="184"/>
    </location>
</feature>
<gene>
    <name evidence="2" type="ORF">FHG71_18310</name>
</gene>
<dbReference type="EMBL" id="VDFV01000041">
    <property type="protein sequence ID" value="TNC64916.1"/>
    <property type="molecule type" value="Genomic_DNA"/>
</dbReference>
<evidence type="ECO:0008006" key="4">
    <source>
        <dbReference type="Google" id="ProtNLM"/>
    </source>
</evidence>
<sequence length="184" mass="19937">MIRLSAILMVLAAPAFAQQPGPSVRADLDGDGVEELYTLLLEDPEAADPSNSADLVVQTAGKVRVVEGVVWQGNHDAGRPELDIGPEDTLLLTAMNDGYGRHRWSETITIAHHDGDLRVTAVSYGWYDPLDLDAGETCDVDLVSGRGRVKTPEGSREIAAPFPPPLLWVWRAGTFVPFEVCGFE</sequence>
<comment type="caution">
    <text evidence="2">The sequence shown here is derived from an EMBL/GenBank/DDBJ whole genome shotgun (WGS) entry which is preliminary data.</text>
</comment>
<accession>A0A5C4NBJ8</accession>
<reference evidence="2 3" key="1">
    <citation type="submission" date="2019-06" db="EMBL/GenBank/DDBJ databases">
        <authorList>
            <person name="Jiang L."/>
        </authorList>
    </citation>
    <scope>NUCLEOTIDE SEQUENCE [LARGE SCALE GENOMIC DNA]</scope>
    <source>
        <strain evidence="2 3">YIM 48858</strain>
    </source>
</reference>
<dbReference type="AlphaFoldDB" id="A0A5C4NBJ8"/>
<feature type="signal peptide" evidence="1">
    <location>
        <begin position="1"/>
        <end position="17"/>
    </location>
</feature>
<dbReference type="RefSeq" id="WP_139083141.1">
    <property type="nucleotide sequence ID" value="NZ_VDFV01000041.1"/>
</dbReference>
<organism evidence="2 3">
    <name type="scientific">Rubellimicrobium roseum</name>
    <dbReference type="NCBI Taxonomy" id="687525"/>
    <lineage>
        <taxon>Bacteria</taxon>
        <taxon>Pseudomonadati</taxon>
        <taxon>Pseudomonadota</taxon>
        <taxon>Alphaproteobacteria</taxon>
        <taxon>Rhodobacterales</taxon>
        <taxon>Roseobacteraceae</taxon>
        <taxon>Rubellimicrobium</taxon>
    </lineage>
</organism>
<evidence type="ECO:0000313" key="3">
    <source>
        <dbReference type="Proteomes" id="UP000305709"/>
    </source>
</evidence>
<protein>
    <recommendedName>
        <fullName evidence="4">VCBS repeat-containing protein</fullName>
    </recommendedName>
</protein>
<evidence type="ECO:0000313" key="2">
    <source>
        <dbReference type="EMBL" id="TNC64916.1"/>
    </source>
</evidence>
<dbReference type="Proteomes" id="UP000305709">
    <property type="component" value="Unassembled WGS sequence"/>
</dbReference>
<proteinExistence type="predicted"/>
<name>A0A5C4NBJ8_9RHOB</name>
<keyword evidence="1" id="KW-0732">Signal</keyword>